<keyword evidence="3" id="KW-1185">Reference proteome</keyword>
<dbReference type="AlphaFoldDB" id="A0AA43ZMA2"/>
<evidence type="ECO:0000313" key="3">
    <source>
        <dbReference type="Proteomes" id="UP001155840"/>
    </source>
</evidence>
<proteinExistence type="predicted"/>
<reference evidence="2" key="1">
    <citation type="submission" date="2020-03" db="EMBL/GenBank/DDBJ databases">
        <title>Ferranicluibacter endophyticum gen. nov., sp. nov., a new genus isolated from Rubus ulmifolius Schott. stem.</title>
        <authorList>
            <person name="Roca-Couso R."/>
            <person name="Flores-Felix J.D."/>
            <person name="Igual J.M."/>
            <person name="Rivas R."/>
        </authorList>
    </citation>
    <scope>NUCLEOTIDE SEQUENCE</scope>
    <source>
        <strain evidence="2">CRRU44</strain>
    </source>
</reference>
<evidence type="ECO:0000256" key="1">
    <source>
        <dbReference type="SAM" id="MobiDB-lite"/>
    </source>
</evidence>
<organism evidence="2 3">
    <name type="scientific">Ferranicluibacter rubi</name>
    <dbReference type="NCBI Taxonomy" id="2715133"/>
    <lineage>
        <taxon>Bacteria</taxon>
        <taxon>Pseudomonadati</taxon>
        <taxon>Pseudomonadota</taxon>
        <taxon>Alphaproteobacteria</taxon>
        <taxon>Hyphomicrobiales</taxon>
        <taxon>Rhizobiaceae</taxon>
        <taxon>Ferranicluibacter</taxon>
    </lineage>
</organism>
<dbReference type="Proteomes" id="UP001155840">
    <property type="component" value="Unassembled WGS sequence"/>
</dbReference>
<gene>
    <name evidence="2" type="ORF">G8E10_25610</name>
</gene>
<protein>
    <submittedName>
        <fullName evidence="2">Uncharacterized protein</fullName>
    </submittedName>
</protein>
<sequence>MTPPPPPPGGPEEARKGDKGPRGPEGHRPPPPPSKAAHYRVETDDVKIDLKCADDEPAKACADLLMSTIDKLGIARN</sequence>
<feature type="compositionally biased region" description="Basic and acidic residues" evidence="1">
    <location>
        <begin position="12"/>
        <end position="28"/>
    </location>
</feature>
<comment type="caution">
    <text evidence="2">The sequence shown here is derived from an EMBL/GenBank/DDBJ whole genome shotgun (WGS) entry which is preliminary data.</text>
</comment>
<accession>A0AA43ZMA2</accession>
<name>A0AA43ZMA2_9HYPH</name>
<feature type="region of interest" description="Disordered" evidence="1">
    <location>
        <begin position="1"/>
        <end position="39"/>
    </location>
</feature>
<dbReference type="EMBL" id="JAANCM010000028">
    <property type="protein sequence ID" value="NHT79081.1"/>
    <property type="molecule type" value="Genomic_DNA"/>
</dbReference>
<evidence type="ECO:0000313" key="2">
    <source>
        <dbReference type="EMBL" id="NHT79081.1"/>
    </source>
</evidence>
<feature type="compositionally biased region" description="Pro residues" evidence="1">
    <location>
        <begin position="1"/>
        <end position="10"/>
    </location>
</feature>